<evidence type="ECO:0000313" key="2">
    <source>
        <dbReference type="Proteomes" id="UP000515908"/>
    </source>
</evidence>
<dbReference type="Proteomes" id="UP000515908">
    <property type="component" value="Chromosome 01"/>
</dbReference>
<accession>A0A7G2C594</accession>
<organism evidence="1 2">
    <name type="scientific">Angomonas deanei</name>
    <dbReference type="NCBI Taxonomy" id="59799"/>
    <lineage>
        <taxon>Eukaryota</taxon>
        <taxon>Discoba</taxon>
        <taxon>Euglenozoa</taxon>
        <taxon>Kinetoplastea</taxon>
        <taxon>Metakinetoplastina</taxon>
        <taxon>Trypanosomatida</taxon>
        <taxon>Trypanosomatidae</taxon>
        <taxon>Strigomonadinae</taxon>
        <taxon>Angomonas</taxon>
    </lineage>
</organism>
<sequence>MQNHLYTVGDYTPVFADHVKAKTPEAIRSNILHSCLQEKHASQQSCVSLLTKSESETAAFADTVINIAINDNGLVTINDVSLHWHNPEVAVPMVEMARSYLQEYPLRAGPLGFIKGAKPKESPIINHVAPMAATKNIDEHYMTTLWYLQYPWTRQR</sequence>
<dbReference type="VEuPathDB" id="TriTrypDB:ADEAN_000051800"/>
<dbReference type="AlphaFoldDB" id="A0A7G2C594"/>
<proteinExistence type="predicted"/>
<evidence type="ECO:0000313" key="1">
    <source>
        <dbReference type="EMBL" id="CAD2213082.1"/>
    </source>
</evidence>
<dbReference type="EMBL" id="LR877145">
    <property type="protein sequence ID" value="CAD2213082.1"/>
    <property type="molecule type" value="Genomic_DNA"/>
</dbReference>
<keyword evidence="2" id="KW-1185">Reference proteome</keyword>
<gene>
    <name evidence="1" type="ORF">ADEAN_000051800</name>
</gene>
<protein>
    <submittedName>
        <fullName evidence="1">Uncharacterized protein</fullName>
    </submittedName>
</protein>
<reference evidence="1 2" key="1">
    <citation type="submission" date="2020-08" db="EMBL/GenBank/DDBJ databases">
        <authorList>
            <person name="Newling K."/>
            <person name="Davey J."/>
            <person name="Forrester S."/>
        </authorList>
    </citation>
    <scope>NUCLEOTIDE SEQUENCE [LARGE SCALE GENOMIC DNA]</scope>
    <source>
        <strain evidence="2">Crithidia deanei Carvalho (ATCC PRA-265)</strain>
    </source>
</reference>
<name>A0A7G2C594_9TRYP</name>